<accession>A0ABV3PKL0</accession>
<evidence type="ECO:0000313" key="2">
    <source>
        <dbReference type="Proteomes" id="UP001555786"/>
    </source>
</evidence>
<dbReference type="InterPro" id="IPR036390">
    <property type="entry name" value="WH_DNA-bd_sf"/>
</dbReference>
<dbReference type="EMBL" id="JBFNQD010000003">
    <property type="protein sequence ID" value="MEW9306159.1"/>
    <property type="molecule type" value="Genomic_DNA"/>
</dbReference>
<dbReference type="Gene3D" id="1.10.10.10">
    <property type="entry name" value="Winged helix-like DNA-binding domain superfamily/Winged helix DNA-binding domain"/>
    <property type="match status" value="1"/>
</dbReference>
<evidence type="ECO:0008006" key="3">
    <source>
        <dbReference type="Google" id="ProtNLM"/>
    </source>
</evidence>
<reference evidence="1 2" key="1">
    <citation type="submission" date="2024-07" db="EMBL/GenBank/DDBJ databases">
        <title>Description of Labrys sedimenti sp. nov., isolated from a diclofenac-degrading enrichment culture.</title>
        <authorList>
            <person name="Tancsics A."/>
            <person name="Csepanyi A."/>
        </authorList>
    </citation>
    <scope>NUCLEOTIDE SEQUENCE [LARGE SCALE GENOMIC DNA]</scope>
    <source>
        <strain evidence="1 2">LMG 23578</strain>
    </source>
</reference>
<evidence type="ECO:0000313" key="1">
    <source>
        <dbReference type="EMBL" id="MEW9306159.1"/>
    </source>
</evidence>
<dbReference type="InterPro" id="IPR036388">
    <property type="entry name" value="WH-like_DNA-bd_sf"/>
</dbReference>
<gene>
    <name evidence="1" type="ORF">ABXS05_11460</name>
</gene>
<dbReference type="SUPFAM" id="SSF46785">
    <property type="entry name" value="Winged helix' DNA-binding domain"/>
    <property type="match status" value="1"/>
</dbReference>
<comment type="caution">
    <text evidence="1">The sequence shown here is derived from an EMBL/GenBank/DDBJ whole genome shotgun (WGS) entry which is preliminary data.</text>
</comment>
<dbReference type="RefSeq" id="WP_367624004.1">
    <property type="nucleotide sequence ID" value="NZ_JBFNQD010000003.1"/>
</dbReference>
<dbReference type="Proteomes" id="UP001555786">
    <property type="component" value="Unassembled WGS sequence"/>
</dbReference>
<protein>
    <recommendedName>
        <fullName evidence="3">ASCH domain-containing protein</fullName>
    </recommendedName>
</protein>
<organism evidence="1 2">
    <name type="scientific">Labrys neptuniae</name>
    <dbReference type="NCBI Taxonomy" id="376174"/>
    <lineage>
        <taxon>Bacteria</taxon>
        <taxon>Pseudomonadati</taxon>
        <taxon>Pseudomonadota</taxon>
        <taxon>Alphaproteobacteria</taxon>
        <taxon>Hyphomicrobiales</taxon>
        <taxon>Xanthobacteraceae</taxon>
        <taxon>Labrys</taxon>
    </lineage>
</organism>
<keyword evidence="2" id="KW-1185">Reference proteome</keyword>
<sequence>MLFKQAMLDGIAAGKVTLAFRCWTRPTVRAGGTLTTAAGILAIEAVEAIELADISDQEAIRAGFASIEALRRDLRQERQLYRIAFHRMGDDPRIALRDAAVLDEADVGMLRAALARLDRSHRAGPWTTVVLGLIAGQDGITAAEIAARLGCEKLALKADIRKLKALGLTESLQVGYRLSPRGRALLDWPEALEKIVGER</sequence>
<proteinExistence type="predicted"/>
<name>A0ABV3PKL0_9HYPH</name>